<dbReference type="OrthoDB" id="182122at2"/>
<keyword evidence="1" id="KW-0328">Glycosyltransferase</keyword>
<comment type="caution">
    <text evidence="5">The sequence shown here is derived from an EMBL/GenBank/DDBJ whole genome shotgun (WGS) entry which is preliminary data.</text>
</comment>
<sequence>MGEATPKGVYPTLWDWVEQSRAGLFRDHEMQNVMYMEEAVRLTKPKGIKPPDHPAFENEAVTIPKAYVAVLPQGRYWVAENKMAAVIAPDNKIVMDVSMQYRRQDDAIHPVYKRSELPPANSTGDTVALINFIWDNNYYHWLGDVLGRLHLLERSGIRVDKYMVTGKGSPKYKSETLAMLGVPEKKIVKSKPGMHLKPRRLVVPSLATYRLQPFVPHSMPKWASHYLRNAFLSQIGHVPADSPKCIYISRKYAAVRKMTNEDDVSKLLGDIGFQEVVLESLPLAEQIKLFAGAELIVAPHGAGLANLMFCRPGTKVLELFAPNYVHPVYWYLSNHIGLDYYYLFGEGERLPIMAGIGNCDCRTDNITVNMEQLFETVYEMKTGGLE</sequence>
<keyword evidence="2 5" id="KW-0808">Transferase</keyword>
<dbReference type="InterPro" id="IPR049625">
    <property type="entry name" value="Glyco_transf_61_cat"/>
</dbReference>
<evidence type="ECO:0000256" key="1">
    <source>
        <dbReference type="ARBA" id="ARBA00022676"/>
    </source>
</evidence>
<dbReference type="GO" id="GO:0016757">
    <property type="term" value="F:glycosyltransferase activity"/>
    <property type="evidence" value="ECO:0007669"/>
    <property type="project" value="UniProtKB-KW"/>
</dbReference>
<evidence type="ECO:0000256" key="3">
    <source>
        <dbReference type="ARBA" id="ARBA00023180"/>
    </source>
</evidence>
<organism evidence="5 6">
    <name type="scientific">Paenibacillus ginsengarvi</name>
    <dbReference type="NCBI Taxonomy" id="400777"/>
    <lineage>
        <taxon>Bacteria</taxon>
        <taxon>Bacillati</taxon>
        <taxon>Bacillota</taxon>
        <taxon>Bacilli</taxon>
        <taxon>Bacillales</taxon>
        <taxon>Paenibacillaceae</taxon>
        <taxon>Paenibacillus</taxon>
    </lineage>
</organism>
<dbReference type="Pfam" id="PF04577">
    <property type="entry name" value="Glyco_transf_61"/>
    <property type="match status" value="1"/>
</dbReference>
<dbReference type="InterPro" id="IPR007657">
    <property type="entry name" value="Glycosyltransferase_61"/>
</dbReference>
<evidence type="ECO:0000313" key="5">
    <source>
        <dbReference type="EMBL" id="RKN85335.1"/>
    </source>
</evidence>
<feature type="domain" description="Glycosyltransferase 61 catalytic" evidence="4">
    <location>
        <begin position="138"/>
        <end position="317"/>
    </location>
</feature>
<dbReference type="EMBL" id="RBAH01000005">
    <property type="protein sequence ID" value="RKN85335.1"/>
    <property type="molecule type" value="Genomic_DNA"/>
</dbReference>
<evidence type="ECO:0000259" key="4">
    <source>
        <dbReference type="Pfam" id="PF04577"/>
    </source>
</evidence>
<dbReference type="Proteomes" id="UP000282311">
    <property type="component" value="Unassembled WGS sequence"/>
</dbReference>
<proteinExistence type="predicted"/>
<dbReference type="AlphaFoldDB" id="A0A3B0CI40"/>
<keyword evidence="3" id="KW-0325">Glycoprotein</keyword>
<protein>
    <submittedName>
        <fullName evidence="5">Glycosyltransferase family 61 protein</fullName>
    </submittedName>
</protein>
<dbReference type="PANTHER" id="PTHR20961">
    <property type="entry name" value="GLYCOSYLTRANSFERASE"/>
    <property type="match status" value="1"/>
</dbReference>
<evidence type="ECO:0000256" key="2">
    <source>
        <dbReference type="ARBA" id="ARBA00022679"/>
    </source>
</evidence>
<evidence type="ECO:0000313" key="6">
    <source>
        <dbReference type="Proteomes" id="UP000282311"/>
    </source>
</evidence>
<keyword evidence="6" id="KW-1185">Reference proteome</keyword>
<dbReference type="RefSeq" id="WP_120746987.1">
    <property type="nucleotide sequence ID" value="NZ_RBAH01000005.1"/>
</dbReference>
<gene>
    <name evidence="5" type="ORF">D7M11_09635</name>
</gene>
<name>A0A3B0CI40_9BACL</name>
<dbReference type="PANTHER" id="PTHR20961:SF150">
    <property type="entry name" value="GLYCOSYLTRANSFERASE FAMILY 61 PROTEIN"/>
    <property type="match status" value="1"/>
</dbReference>
<reference evidence="5 6" key="1">
    <citation type="journal article" date="2007" name="Int. J. Syst. Evol. Microbiol.">
        <title>Paenibacillus ginsengarvi sp. nov., isolated from soil from ginseng cultivation.</title>
        <authorList>
            <person name="Yoon M.H."/>
            <person name="Ten L.N."/>
            <person name="Im W.T."/>
        </authorList>
    </citation>
    <scope>NUCLEOTIDE SEQUENCE [LARGE SCALE GENOMIC DNA]</scope>
    <source>
        <strain evidence="5 6">KCTC 13059</strain>
    </source>
</reference>
<accession>A0A3B0CI40</accession>